<proteinExistence type="predicted"/>
<feature type="domain" description="HTH cro/C1-type" evidence="1">
    <location>
        <begin position="7"/>
        <end position="61"/>
    </location>
</feature>
<protein>
    <submittedName>
        <fullName evidence="3">Transcriptional regulator with XRE-family HTH domain</fullName>
    </submittedName>
</protein>
<dbReference type="AlphaFoldDB" id="A0A4R3JRN7"/>
<dbReference type="GO" id="GO:0003677">
    <property type="term" value="F:DNA binding"/>
    <property type="evidence" value="ECO:0007669"/>
    <property type="project" value="InterPro"/>
</dbReference>
<evidence type="ECO:0000313" key="5">
    <source>
        <dbReference type="Proteomes" id="UP000702954"/>
    </source>
</evidence>
<comment type="caution">
    <text evidence="3">The sequence shown here is derived from an EMBL/GenBank/DDBJ whole genome shotgun (WGS) entry which is preliminary data.</text>
</comment>
<name>A0A4R3JRN7_9FIRM</name>
<dbReference type="InterPro" id="IPR036286">
    <property type="entry name" value="LexA/Signal_pep-like_sf"/>
</dbReference>
<dbReference type="InterPro" id="IPR010982">
    <property type="entry name" value="Lambda_DNA-bd_dom_sf"/>
</dbReference>
<reference evidence="2 5" key="1">
    <citation type="journal article" date="2018" name="Int. J. Syst. Evol. Microbiol.">
        <title>Draft Genome Sequence of Faecalimonas umbilicata JCM 30896T, an Acetate-Producing Bacterium Isolated from Human Feces.</title>
        <authorList>
            <person name="Sakamoto M."/>
            <person name="Ikeyama N."/>
            <person name="Yuki M."/>
            <person name="Ohkuma M."/>
        </authorList>
    </citation>
    <scope>NUCLEOTIDE SEQUENCE [LARGE SCALE GENOMIC DNA]</scope>
    <source>
        <strain evidence="2 5">EGH7</strain>
    </source>
</reference>
<evidence type="ECO:0000259" key="1">
    <source>
        <dbReference type="PROSITE" id="PS50943"/>
    </source>
</evidence>
<dbReference type="InterPro" id="IPR001387">
    <property type="entry name" value="Cro/C1-type_HTH"/>
</dbReference>
<dbReference type="SMART" id="SM00530">
    <property type="entry name" value="HTH_XRE"/>
    <property type="match status" value="1"/>
</dbReference>
<dbReference type="PROSITE" id="PS50943">
    <property type="entry name" value="HTH_CROC1"/>
    <property type="match status" value="1"/>
</dbReference>
<dbReference type="Proteomes" id="UP000702954">
    <property type="component" value="Unassembled WGS sequence"/>
</dbReference>
<dbReference type="CDD" id="cd00093">
    <property type="entry name" value="HTH_XRE"/>
    <property type="match status" value="1"/>
</dbReference>
<keyword evidence="5" id="KW-1185">Reference proteome</keyword>
<dbReference type="SUPFAM" id="SSF51306">
    <property type="entry name" value="LexA/Signal peptidase"/>
    <property type="match status" value="1"/>
</dbReference>
<organism evidence="3 4">
    <name type="scientific">Faecalimonas umbilicata</name>
    <dbReference type="NCBI Taxonomy" id="1912855"/>
    <lineage>
        <taxon>Bacteria</taxon>
        <taxon>Bacillati</taxon>
        <taxon>Bacillota</taxon>
        <taxon>Clostridia</taxon>
        <taxon>Lachnospirales</taxon>
        <taxon>Lachnospiraceae</taxon>
        <taxon>Faecalimonas</taxon>
    </lineage>
</organism>
<dbReference type="SUPFAM" id="SSF47413">
    <property type="entry name" value="lambda repressor-like DNA-binding domains"/>
    <property type="match status" value="1"/>
</dbReference>
<sequence length="242" mass="27983">MSLGDRLKERRVMLNLSRKKLSEITYITPQALANYENGISTPKFEILVSLFQSLECDANYLYQDYLPANLQTDFNITKNEQDLIEKYRQLNDHGKHVAKLIIDEEYARMLEGLLRKKRVSFPCLFPTLHNAWTFHLDDCFSKEVSILPNHITSETDYCIRIPDTDILEPIFHSNDILAVKNCPVHHNEIGVFSLQHKMCILKLYHMGNTIKLIPFHVNATPIHIHTMSDFKCLGKVLGVVSE</sequence>
<accession>A0A4R3JRN7</accession>
<gene>
    <name evidence="3" type="ORF">EDD74_11050</name>
    <name evidence="2" type="ORF">FAEUMB_04110</name>
</gene>
<dbReference type="Gene3D" id="1.10.260.40">
    <property type="entry name" value="lambda repressor-like DNA-binding domains"/>
    <property type="match status" value="1"/>
</dbReference>
<evidence type="ECO:0000313" key="4">
    <source>
        <dbReference type="Proteomes" id="UP000294613"/>
    </source>
</evidence>
<dbReference type="EMBL" id="SLZV01000010">
    <property type="protein sequence ID" value="TCS68222.1"/>
    <property type="molecule type" value="Genomic_DNA"/>
</dbReference>
<dbReference type="Gene3D" id="2.10.109.10">
    <property type="entry name" value="Umud Fragment, subunit A"/>
    <property type="match status" value="1"/>
</dbReference>
<dbReference type="Pfam" id="PF00717">
    <property type="entry name" value="Peptidase_S24"/>
    <property type="match status" value="1"/>
</dbReference>
<dbReference type="EMBL" id="BHEO01000002">
    <property type="protein sequence ID" value="GBU03870.1"/>
    <property type="molecule type" value="Genomic_DNA"/>
</dbReference>
<dbReference type="Proteomes" id="UP000294613">
    <property type="component" value="Unassembled WGS sequence"/>
</dbReference>
<dbReference type="InterPro" id="IPR015927">
    <property type="entry name" value="Peptidase_S24_S26A/B/C"/>
</dbReference>
<evidence type="ECO:0000313" key="2">
    <source>
        <dbReference type="EMBL" id="GBU03870.1"/>
    </source>
</evidence>
<dbReference type="Pfam" id="PF12844">
    <property type="entry name" value="HTH_19"/>
    <property type="match status" value="1"/>
</dbReference>
<reference evidence="3 4" key="2">
    <citation type="submission" date="2019-03" db="EMBL/GenBank/DDBJ databases">
        <title>Genomic Encyclopedia of Type Strains, Phase IV (KMG-IV): sequencing the most valuable type-strain genomes for metagenomic binning, comparative biology and taxonomic classification.</title>
        <authorList>
            <person name="Goeker M."/>
        </authorList>
    </citation>
    <scope>NUCLEOTIDE SEQUENCE [LARGE SCALE GENOMIC DNA]</scope>
    <source>
        <strain evidence="3 4">DSM 103426</strain>
    </source>
</reference>
<dbReference type="RefSeq" id="WP_008977083.1">
    <property type="nucleotide sequence ID" value="NZ_BHEO01000002.1"/>
</dbReference>
<evidence type="ECO:0000313" key="3">
    <source>
        <dbReference type="EMBL" id="TCS68222.1"/>
    </source>
</evidence>